<protein>
    <submittedName>
        <fullName evidence="10">DUF323 domain-containing protein</fullName>
    </submittedName>
</protein>
<dbReference type="OrthoDB" id="659at2759"/>
<feature type="domain" description="DinB-like" evidence="9">
    <location>
        <begin position="461"/>
        <end position="588"/>
    </location>
</feature>
<dbReference type="InterPro" id="IPR024775">
    <property type="entry name" value="DinB-like"/>
</dbReference>
<feature type="domain" description="Sulfatase-modifying factor enzyme-like" evidence="7">
    <location>
        <begin position="660"/>
        <end position="758"/>
    </location>
</feature>
<dbReference type="InterPro" id="IPR005532">
    <property type="entry name" value="SUMF_dom"/>
</dbReference>
<evidence type="ECO:0000313" key="11">
    <source>
        <dbReference type="Proteomes" id="UP000077266"/>
    </source>
</evidence>
<proteinExistence type="predicted"/>
<gene>
    <name evidence="10" type="ORF">EXIGLDRAFT_729109</name>
</gene>
<feature type="compositionally biased region" description="Low complexity" evidence="6">
    <location>
        <begin position="239"/>
        <end position="249"/>
    </location>
</feature>
<feature type="domain" description="Histidine-specific methyltransferase SAM-dependent" evidence="8">
    <location>
        <begin position="20"/>
        <end position="169"/>
    </location>
</feature>
<feature type="compositionally biased region" description="Basic and acidic residues" evidence="6">
    <location>
        <begin position="642"/>
        <end position="658"/>
    </location>
</feature>
<keyword evidence="2" id="KW-0808">Transferase</keyword>
<evidence type="ECO:0000256" key="6">
    <source>
        <dbReference type="SAM" id="MobiDB-lite"/>
    </source>
</evidence>
<dbReference type="GO" id="GO:0008168">
    <property type="term" value="F:methyltransferase activity"/>
    <property type="evidence" value="ECO:0007669"/>
    <property type="project" value="UniProtKB-KW"/>
</dbReference>
<accession>A0A165CQI7</accession>
<evidence type="ECO:0000256" key="1">
    <source>
        <dbReference type="ARBA" id="ARBA00022603"/>
    </source>
</evidence>
<dbReference type="InterPro" id="IPR029063">
    <property type="entry name" value="SAM-dependent_MTases_sf"/>
</dbReference>
<keyword evidence="11" id="KW-1185">Reference proteome</keyword>
<dbReference type="PANTHER" id="PTHR43397">
    <property type="entry name" value="ERGOTHIONEINE BIOSYNTHESIS PROTEIN 1"/>
    <property type="match status" value="1"/>
</dbReference>
<evidence type="ECO:0000259" key="7">
    <source>
        <dbReference type="Pfam" id="PF03781"/>
    </source>
</evidence>
<evidence type="ECO:0000256" key="5">
    <source>
        <dbReference type="ARBA" id="ARBA00037882"/>
    </source>
</evidence>
<feature type="region of interest" description="Disordered" evidence="6">
    <location>
        <begin position="207"/>
        <end position="249"/>
    </location>
</feature>
<dbReference type="Pfam" id="PF10017">
    <property type="entry name" value="Methyltransf_33"/>
    <property type="match status" value="2"/>
</dbReference>
<dbReference type="EMBL" id="KV426298">
    <property type="protein sequence ID" value="KZV82906.1"/>
    <property type="molecule type" value="Genomic_DNA"/>
</dbReference>
<dbReference type="FunCoup" id="A0A165CQI7">
    <property type="interactions" value="12"/>
</dbReference>
<organism evidence="10 11">
    <name type="scientific">Exidia glandulosa HHB12029</name>
    <dbReference type="NCBI Taxonomy" id="1314781"/>
    <lineage>
        <taxon>Eukaryota</taxon>
        <taxon>Fungi</taxon>
        <taxon>Dikarya</taxon>
        <taxon>Basidiomycota</taxon>
        <taxon>Agaricomycotina</taxon>
        <taxon>Agaricomycetes</taxon>
        <taxon>Auriculariales</taxon>
        <taxon>Exidiaceae</taxon>
        <taxon>Exidia</taxon>
    </lineage>
</organism>
<dbReference type="InParanoid" id="A0A165CQI7"/>
<sequence length="872" mass="97118">MANGVEIHNITRGDGKLDLRAEIIQGLAQAAGQRRIPTVVLYDEPGLKLYDAITTEAKEYYLFASEEDILRRSAGDVVSILSAGEHGSEGAMVLELGAGALRKTSLLLDAFAKHKSTAGRTTYYALDLEHKELVRTLEGITEPGSELASALAGRVAVRGLCGTYEDGIRFVNDGELAALDSGFGKDAWDSESAPRGRSNPDVIARCSKQAPRHASASPMSTMSTASSNDEPAYASSGYTTPPSDDTPASTSKPLHILFLGSSVGNFPRDDGAAFLRSLPLRPGSGDTLLLGLDGRNDKELVERAYHDPAGHTERFIMNGLKAAGRVLGTDELDVKKWAYESRYNEDLGRHEAYYKCTEPHTVKLDSELTVSFVKDELVHIENAYKYSDEDAHALFDAAGLRVVHRWQCTRKLYSLYMLERPAFFFPLVKTPSTTASFGMPTVSDWREMWKAWDVVTTGMIPRSMMHERPIDLRHICLFYLGHIPAFLDIHLSRLLGEPHTEPESYKDIFERGIDPHVDDPTQCHPHSEVPTNEEDWPALDDILAFRDRVRARLMRLYDDVAAGKRALSRKMARVLFMTLEHEGFHAETLLYMLLQRAGPPAPGTLPPSGFALPPWDLLRAEWEAAPKLTEHTVELGPTEVVLGHDDVETPDEAERPSSGDEEFGWDNESPKRSAHVGKVRMSWRCITNGEYLAFYEKQKDTTELPKSWVLLDGRFMVRTLYGPVEMEVAYEWPVLASYDALSTYATVKGGRLPTEPELRLFLDQFHHSNAQNVGFRNWHPTPSTMGLPATGGKGSNGGAWEWTSTVLDAHEGFQSSILYPGYSSDFFDGKHMVVLGGSYATIPRIAQRRTVRNFYQHNYPYAWVAGRVVYDA</sequence>
<dbReference type="InterPro" id="IPR019257">
    <property type="entry name" value="MeTrfase_dom"/>
</dbReference>
<feature type="compositionally biased region" description="Low complexity" evidence="6">
    <location>
        <begin position="214"/>
        <end position="227"/>
    </location>
</feature>
<keyword evidence="4" id="KW-0408">Iron</keyword>
<dbReference type="SUPFAM" id="SSF56436">
    <property type="entry name" value="C-type lectin-like"/>
    <property type="match status" value="1"/>
</dbReference>
<evidence type="ECO:0000259" key="9">
    <source>
        <dbReference type="Pfam" id="PF12867"/>
    </source>
</evidence>
<dbReference type="PANTHER" id="PTHR43397:SF1">
    <property type="entry name" value="ERGOTHIONEINE BIOSYNTHESIS PROTEIN 1"/>
    <property type="match status" value="1"/>
</dbReference>
<dbReference type="GO" id="GO:0032259">
    <property type="term" value="P:methylation"/>
    <property type="evidence" value="ECO:0007669"/>
    <property type="project" value="UniProtKB-KW"/>
</dbReference>
<feature type="region of interest" description="Disordered" evidence="6">
    <location>
        <begin position="641"/>
        <end position="671"/>
    </location>
</feature>
<comment type="pathway">
    <text evidence="5">Amino-acid biosynthesis; ergothioneine biosynthesis.</text>
</comment>
<dbReference type="InterPro" id="IPR042095">
    <property type="entry name" value="SUMF_sf"/>
</dbReference>
<reference evidence="10 11" key="1">
    <citation type="journal article" date="2016" name="Mol. Biol. Evol.">
        <title>Comparative Genomics of Early-Diverging Mushroom-Forming Fungi Provides Insights into the Origins of Lignocellulose Decay Capabilities.</title>
        <authorList>
            <person name="Nagy L.G."/>
            <person name="Riley R."/>
            <person name="Tritt A."/>
            <person name="Adam C."/>
            <person name="Daum C."/>
            <person name="Floudas D."/>
            <person name="Sun H."/>
            <person name="Yadav J.S."/>
            <person name="Pangilinan J."/>
            <person name="Larsson K.H."/>
            <person name="Matsuura K."/>
            <person name="Barry K."/>
            <person name="Labutti K."/>
            <person name="Kuo R."/>
            <person name="Ohm R.A."/>
            <person name="Bhattacharya S.S."/>
            <person name="Shirouzu T."/>
            <person name="Yoshinaga Y."/>
            <person name="Martin F.M."/>
            <person name="Grigoriev I.V."/>
            <person name="Hibbett D.S."/>
        </authorList>
    </citation>
    <scope>NUCLEOTIDE SEQUENCE [LARGE SCALE GENOMIC DNA]</scope>
    <source>
        <strain evidence="10 11">HHB12029</strain>
    </source>
</reference>
<name>A0A165CQI7_EXIGL</name>
<evidence type="ECO:0000313" key="10">
    <source>
        <dbReference type="EMBL" id="KZV82906.1"/>
    </source>
</evidence>
<dbReference type="Gene3D" id="3.40.50.150">
    <property type="entry name" value="Vaccinia Virus protein VP39"/>
    <property type="match status" value="1"/>
</dbReference>
<keyword evidence="1" id="KW-0489">Methyltransferase</keyword>
<dbReference type="STRING" id="1314781.A0A165CQI7"/>
<keyword evidence="3" id="KW-0560">Oxidoreductase</keyword>
<evidence type="ECO:0000256" key="2">
    <source>
        <dbReference type="ARBA" id="ARBA00022679"/>
    </source>
</evidence>
<dbReference type="InterPro" id="IPR016187">
    <property type="entry name" value="CTDL_fold"/>
</dbReference>
<dbReference type="AlphaFoldDB" id="A0A165CQI7"/>
<evidence type="ECO:0000256" key="3">
    <source>
        <dbReference type="ARBA" id="ARBA00023002"/>
    </source>
</evidence>
<dbReference type="Pfam" id="PF12867">
    <property type="entry name" value="DinB_2"/>
    <property type="match status" value="1"/>
</dbReference>
<dbReference type="Pfam" id="PF03781">
    <property type="entry name" value="FGE-sulfatase"/>
    <property type="match status" value="2"/>
</dbReference>
<evidence type="ECO:0000256" key="4">
    <source>
        <dbReference type="ARBA" id="ARBA00023004"/>
    </source>
</evidence>
<dbReference type="InterPro" id="IPR051128">
    <property type="entry name" value="EgtD_Methyltrsf_superfamily"/>
</dbReference>
<feature type="domain" description="Histidine-specific methyltransferase SAM-dependent" evidence="8">
    <location>
        <begin position="245"/>
        <end position="419"/>
    </location>
</feature>
<feature type="domain" description="Sulfatase-modifying factor enzyme-like" evidence="7">
    <location>
        <begin position="771"/>
        <end position="869"/>
    </location>
</feature>
<dbReference type="Gene3D" id="3.90.1580.10">
    <property type="entry name" value="paralog of FGE (formylglycine-generating enzyme)"/>
    <property type="match status" value="2"/>
</dbReference>
<evidence type="ECO:0000259" key="8">
    <source>
        <dbReference type="Pfam" id="PF10017"/>
    </source>
</evidence>
<dbReference type="Proteomes" id="UP000077266">
    <property type="component" value="Unassembled WGS sequence"/>
</dbReference>